<feature type="transmembrane region" description="Helical" evidence="1">
    <location>
        <begin position="143"/>
        <end position="161"/>
    </location>
</feature>
<feature type="transmembrane region" description="Helical" evidence="1">
    <location>
        <begin position="111"/>
        <end position="131"/>
    </location>
</feature>
<name>A0AAD6Z253_9AGAR</name>
<evidence type="ECO:0000313" key="2">
    <source>
        <dbReference type="EMBL" id="KAJ7304525.1"/>
    </source>
</evidence>
<keyword evidence="1" id="KW-0812">Transmembrane</keyword>
<feature type="transmembrane region" description="Helical" evidence="1">
    <location>
        <begin position="167"/>
        <end position="187"/>
    </location>
</feature>
<accession>A0AAD6Z253</accession>
<keyword evidence="1" id="KW-0472">Membrane</keyword>
<evidence type="ECO:0008006" key="4">
    <source>
        <dbReference type="Google" id="ProtNLM"/>
    </source>
</evidence>
<dbReference type="Proteomes" id="UP001218218">
    <property type="component" value="Unassembled WGS sequence"/>
</dbReference>
<evidence type="ECO:0000313" key="3">
    <source>
        <dbReference type="Proteomes" id="UP001218218"/>
    </source>
</evidence>
<reference evidence="2" key="1">
    <citation type="submission" date="2023-03" db="EMBL/GenBank/DDBJ databases">
        <title>Massive genome expansion in bonnet fungi (Mycena s.s.) driven by repeated elements and novel gene families across ecological guilds.</title>
        <authorList>
            <consortium name="Lawrence Berkeley National Laboratory"/>
            <person name="Harder C.B."/>
            <person name="Miyauchi S."/>
            <person name="Viragh M."/>
            <person name="Kuo A."/>
            <person name="Thoen E."/>
            <person name="Andreopoulos B."/>
            <person name="Lu D."/>
            <person name="Skrede I."/>
            <person name="Drula E."/>
            <person name="Henrissat B."/>
            <person name="Morin E."/>
            <person name="Kohler A."/>
            <person name="Barry K."/>
            <person name="LaButti K."/>
            <person name="Morin E."/>
            <person name="Salamov A."/>
            <person name="Lipzen A."/>
            <person name="Mereny Z."/>
            <person name="Hegedus B."/>
            <person name="Baldrian P."/>
            <person name="Stursova M."/>
            <person name="Weitz H."/>
            <person name="Taylor A."/>
            <person name="Grigoriev I.V."/>
            <person name="Nagy L.G."/>
            <person name="Martin F."/>
            <person name="Kauserud H."/>
        </authorList>
    </citation>
    <scope>NUCLEOTIDE SEQUENCE</scope>
    <source>
        <strain evidence="2">CBHHK002</strain>
    </source>
</reference>
<comment type="caution">
    <text evidence="2">The sequence shown here is derived from an EMBL/GenBank/DDBJ whole genome shotgun (WGS) entry which is preliminary data.</text>
</comment>
<organism evidence="2 3">
    <name type="scientific">Mycena albidolilacea</name>
    <dbReference type="NCBI Taxonomy" id="1033008"/>
    <lineage>
        <taxon>Eukaryota</taxon>
        <taxon>Fungi</taxon>
        <taxon>Dikarya</taxon>
        <taxon>Basidiomycota</taxon>
        <taxon>Agaricomycotina</taxon>
        <taxon>Agaricomycetes</taxon>
        <taxon>Agaricomycetidae</taxon>
        <taxon>Agaricales</taxon>
        <taxon>Marasmiineae</taxon>
        <taxon>Mycenaceae</taxon>
        <taxon>Mycena</taxon>
    </lineage>
</organism>
<proteinExistence type="predicted"/>
<sequence>MSTVLSTVVDYVGHSESGAPKRPSWNVLHSNAPTSSGSSLSVQPVQTDAVAAVPEEFEMQSGLSSPAEDPELHLPSRGSLFMVIATNALLQFSFFVTVSSAALYAEYLGGSALFAGLTIGIPTVFSGLALVPLAKYDGGRYSLSLKVAYISIILGNILHAVAYKARFLYLILVGRVISGLGFTGFMYSKHYCSDPCIIGFVQILTFL</sequence>
<gene>
    <name evidence="2" type="ORF">DFH08DRAFT_51513</name>
</gene>
<dbReference type="SUPFAM" id="SSF103473">
    <property type="entry name" value="MFS general substrate transporter"/>
    <property type="match status" value="1"/>
</dbReference>
<keyword evidence="3" id="KW-1185">Reference proteome</keyword>
<dbReference type="InterPro" id="IPR036259">
    <property type="entry name" value="MFS_trans_sf"/>
</dbReference>
<keyword evidence="1" id="KW-1133">Transmembrane helix</keyword>
<dbReference type="AlphaFoldDB" id="A0AAD6Z253"/>
<protein>
    <recommendedName>
        <fullName evidence="4">Major facilitator superfamily (MFS) profile domain-containing protein</fullName>
    </recommendedName>
</protein>
<feature type="transmembrane region" description="Helical" evidence="1">
    <location>
        <begin position="80"/>
        <end position="105"/>
    </location>
</feature>
<dbReference type="EMBL" id="JARIHO010000101">
    <property type="protein sequence ID" value="KAJ7304525.1"/>
    <property type="molecule type" value="Genomic_DNA"/>
</dbReference>
<evidence type="ECO:0000256" key="1">
    <source>
        <dbReference type="SAM" id="Phobius"/>
    </source>
</evidence>